<evidence type="ECO:0000256" key="13">
    <source>
        <dbReference type="PIRSR" id="PIRSR000495-1"/>
    </source>
</evidence>
<dbReference type="InterPro" id="IPR029062">
    <property type="entry name" value="Class_I_gatase-like"/>
</dbReference>
<comment type="catalytic activity">
    <reaction evidence="10 12">
        <text>5-[(5-phospho-1-deoxy-D-ribulos-1-ylimino)methylamino]-1-(5-phospho-beta-D-ribosyl)imidazole-4-carboxamide + L-glutamine = D-erythro-1-(imidazol-4-yl)glycerol 3-phosphate + 5-amino-1-(5-phospho-beta-D-ribosyl)imidazole-4-carboxamide + L-glutamate + H(+)</text>
        <dbReference type="Rhea" id="RHEA:24793"/>
        <dbReference type="ChEBI" id="CHEBI:15378"/>
        <dbReference type="ChEBI" id="CHEBI:29985"/>
        <dbReference type="ChEBI" id="CHEBI:58278"/>
        <dbReference type="ChEBI" id="CHEBI:58359"/>
        <dbReference type="ChEBI" id="CHEBI:58475"/>
        <dbReference type="ChEBI" id="CHEBI:58525"/>
        <dbReference type="EC" id="4.3.2.10"/>
    </reaction>
</comment>
<keyword evidence="9 12" id="KW-0456">Lyase</keyword>
<evidence type="ECO:0000256" key="3">
    <source>
        <dbReference type="ARBA" id="ARBA00011152"/>
    </source>
</evidence>
<evidence type="ECO:0000256" key="11">
    <source>
        <dbReference type="ARBA" id="ARBA00049534"/>
    </source>
</evidence>
<dbReference type="AlphaFoldDB" id="A0A517QPI8"/>
<dbReference type="GO" id="GO:0000105">
    <property type="term" value="P:L-histidine biosynthetic process"/>
    <property type="evidence" value="ECO:0007669"/>
    <property type="project" value="UniProtKB-UniRule"/>
</dbReference>
<dbReference type="CDD" id="cd01748">
    <property type="entry name" value="GATase1_IGP_Synthase"/>
    <property type="match status" value="1"/>
</dbReference>
<dbReference type="PROSITE" id="PS51273">
    <property type="entry name" value="GATASE_TYPE_1"/>
    <property type="match status" value="1"/>
</dbReference>
<dbReference type="PIRSF" id="PIRSF000495">
    <property type="entry name" value="Amidotransf_hisH"/>
    <property type="match status" value="1"/>
</dbReference>
<dbReference type="Gene3D" id="3.40.50.880">
    <property type="match status" value="1"/>
</dbReference>
<dbReference type="GO" id="GO:0016829">
    <property type="term" value="F:lyase activity"/>
    <property type="evidence" value="ECO:0007669"/>
    <property type="project" value="UniProtKB-KW"/>
</dbReference>
<dbReference type="Pfam" id="PF00117">
    <property type="entry name" value="GATase"/>
    <property type="match status" value="1"/>
</dbReference>
<dbReference type="RefSeq" id="WP_145199983.1">
    <property type="nucleotide sequence ID" value="NZ_CP036267.1"/>
</dbReference>
<comment type="function">
    <text evidence="12">IGPS catalyzes the conversion of PRFAR and glutamine to IGP, AICAR and glutamate. The HisH subunit catalyzes the hydrolysis of glutamine to glutamate and ammonia as part of the synthesis of IGP and AICAR. The resulting ammonia molecule is channeled to the active site of HisF.</text>
</comment>
<evidence type="ECO:0000256" key="8">
    <source>
        <dbReference type="ARBA" id="ARBA00023102"/>
    </source>
</evidence>
<dbReference type="EC" id="3.5.1.2" evidence="12"/>
<dbReference type="EC" id="4.3.2.10" evidence="12"/>
<dbReference type="SUPFAM" id="SSF52317">
    <property type="entry name" value="Class I glutamine amidotransferase-like"/>
    <property type="match status" value="1"/>
</dbReference>
<evidence type="ECO:0000313" key="16">
    <source>
        <dbReference type="Proteomes" id="UP000315724"/>
    </source>
</evidence>
<comment type="pathway">
    <text evidence="2 12">Amino-acid biosynthesis; L-histidine biosynthesis; L-histidine from 5-phospho-alpha-D-ribose 1-diphosphate: step 5/9.</text>
</comment>
<dbReference type="NCBIfam" id="TIGR01855">
    <property type="entry name" value="IMP_synth_hisH"/>
    <property type="match status" value="1"/>
</dbReference>
<feature type="active site" evidence="12 13">
    <location>
        <position position="184"/>
    </location>
</feature>
<dbReference type="OrthoDB" id="9807137at2"/>
<accession>A0A517QPI8</accession>
<dbReference type="GO" id="GO:0000107">
    <property type="term" value="F:imidazoleglycerol-phosphate synthase activity"/>
    <property type="evidence" value="ECO:0007669"/>
    <property type="project" value="UniProtKB-UniRule"/>
</dbReference>
<dbReference type="EMBL" id="CP036267">
    <property type="protein sequence ID" value="QDT33543.1"/>
    <property type="molecule type" value="Genomic_DNA"/>
</dbReference>
<dbReference type="GO" id="GO:0004359">
    <property type="term" value="F:glutaminase activity"/>
    <property type="evidence" value="ECO:0007669"/>
    <property type="project" value="UniProtKB-EC"/>
</dbReference>
<comment type="catalytic activity">
    <reaction evidence="11 12">
        <text>L-glutamine + H2O = L-glutamate + NH4(+)</text>
        <dbReference type="Rhea" id="RHEA:15889"/>
        <dbReference type="ChEBI" id="CHEBI:15377"/>
        <dbReference type="ChEBI" id="CHEBI:28938"/>
        <dbReference type="ChEBI" id="CHEBI:29985"/>
        <dbReference type="ChEBI" id="CHEBI:58359"/>
        <dbReference type="EC" id="3.5.1.2"/>
    </reaction>
</comment>
<name>A0A517QPI8_9PLAN</name>
<keyword evidence="15" id="KW-0808">Transferase</keyword>
<keyword evidence="15" id="KW-0328">Glycosyltransferase</keyword>
<gene>
    <name evidence="15" type="primary">hisH1</name>
    <name evidence="12" type="synonym">hisH</name>
    <name evidence="15" type="ORF">Mal48_27960</name>
</gene>
<dbReference type="InterPro" id="IPR010139">
    <property type="entry name" value="Imidazole-glycPsynth_HisH"/>
</dbReference>
<dbReference type="GO" id="GO:0005737">
    <property type="term" value="C:cytoplasm"/>
    <property type="evidence" value="ECO:0007669"/>
    <property type="project" value="UniProtKB-SubCell"/>
</dbReference>
<keyword evidence="6 12" id="KW-0378">Hydrolase</keyword>
<evidence type="ECO:0000256" key="2">
    <source>
        <dbReference type="ARBA" id="ARBA00005091"/>
    </source>
</evidence>
<organism evidence="15 16">
    <name type="scientific">Thalassoglobus polymorphus</name>
    <dbReference type="NCBI Taxonomy" id="2527994"/>
    <lineage>
        <taxon>Bacteria</taxon>
        <taxon>Pseudomonadati</taxon>
        <taxon>Planctomycetota</taxon>
        <taxon>Planctomycetia</taxon>
        <taxon>Planctomycetales</taxon>
        <taxon>Planctomycetaceae</taxon>
        <taxon>Thalassoglobus</taxon>
    </lineage>
</organism>
<evidence type="ECO:0000259" key="14">
    <source>
        <dbReference type="Pfam" id="PF00117"/>
    </source>
</evidence>
<comment type="subcellular location">
    <subcellularLocation>
        <location evidence="1 12">Cytoplasm</location>
    </subcellularLocation>
</comment>
<protein>
    <recommendedName>
        <fullName evidence="12">Imidazole glycerol phosphate synthase subunit HisH</fullName>
        <ecNumber evidence="12">4.3.2.10</ecNumber>
    </recommendedName>
    <alternativeName>
        <fullName evidence="12">IGP synthase glutaminase subunit</fullName>
        <ecNumber evidence="12">3.5.1.2</ecNumber>
    </alternativeName>
    <alternativeName>
        <fullName evidence="12">IGP synthase subunit HisH</fullName>
    </alternativeName>
    <alternativeName>
        <fullName evidence="12">ImGP synthase subunit HisH</fullName>
        <shortName evidence="12">IGPS subunit HisH</shortName>
    </alternativeName>
</protein>
<evidence type="ECO:0000256" key="12">
    <source>
        <dbReference type="HAMAP-Rule" id="MF_00278"/>
    </source>
</evidence>
<sequence>MIGIIDYGMGNLRSVQKALERLDVQSEILSSPNELKDVDGVILPGVGAFRDAIGELQRHDFVNAIRETVASEKPLLGICLGQQLLFETSYEDGTYEGLGILEGDVVRFQPEPTIKIPHMGWNSLKIQQQTPLFSGLASGDYVYFVHGYFVQPKDSSVIAATTTHGSQEFVSAIASGNVYATQFHPEKSQRIGLQLLKNFANLVASRNFAGTTES</sequence>
<evidence type="ECO:0000256" key="5">
    <source>
        <dbReference type="ARBA" id="ARBA00022605"/>
    </source>
</evidence>
<evidence type="ECO:0000256" key="10">
    <source>
        <dbReference type="ARBA" id="ARBA00047838"/>
    </source>
</evidence>
<comment type="subunit">
    <text evidence="3 12">Heterodimer of HisH and HisF.</text>
</comment>
<dbReference type="InterPro" id="IPR017926">
    <property type="entry name" value="GATASE"/>
</dbReference>
<dbReference type="UniPathway" id="UPA00031">
    <property type="reaction ID" value="UER00010"/>
</dbReference>
<feature type="domain" description="Glutamine amidotransferase" evidence="14">
    <location>
        <begin position="4"/>
        <end position="199"/>
    </location>
</feature>
<keyword evidence="8 12" id="KW-0368">Histidine biosynthesis</keyword>
<dbReference type="HAMAP" id="MF_00278">
    <property type="entry name" value="HisH"/>
    <property type="match status" value="1"/>
</dbReference>
<dbReference type="FunFam" id="3.40.50.880:FF:000009">
    <property type="entry name" value="Imidazole glycerol phosphate synthase subunit HisH"/>
    <property type="match status" value="1"/>
</dbReference>
<evidence type="ECO:0000256" key="7">
    <source>
        <dbReference type="ARBA" id="ARBA00022962"/>
    </source>
</evidence>
<feature type="active site" evidence="12 13">
    <location>
        <position position="186"/>
    </location>
</feature>
<evidence type="ECO:0000256" key="9">
    <source>
        <dbReference type="ARBA" id="ARBA00023239"/>
    </source>
</evidence>
<dbReference type="PANTHER" id="PTHR42701">
    <property type="entry name" value="IMIDAZOLE GLYCEROL PHOSPHATE SYNTHASE SUBUNIT HISH"/>
    <property type="match status" value="1"/>
</dbReference>
<proteinExistence type="inferred from homology"/>
<dbReference type="PANTHER" id="PTHR42701:SF1">
    <property type="entry name" value="IMIDAZOLE GLYCEROL PHOSPHATE SYNTHASE SUBUNIT HISH"/>
    <property type="match status" value="1"/>
</dbReference>
<reference evidence="15 16" key="1">
    <citation type="submission" date="2019-02" db="EMBL/GenBank/DDBJ databases">
        <title>Deep-cultivation of Planctomycetes and their phenomic and genomic characterization uncovers novel biology.</title>
        <authorList>
            <person name="Wiegand S."/>
            <person name="Jogler M."/>
            <person name="Boedeker C."/>
            <person name="Pinto D."/>
            <person name="Vollmers J."/>
            <person name="Rivas-Marin E."/>
            <person name="Kohn T."/>
            <person name="Peeters S.H."/>
            <person name="Heuer A."/>
            <person name="Rast P."/>
            <person name="Oberbeckmann S."/>
            <person name="Bunk B."/>
            <person name="Jeske O."/>
            <person name="Meyerdierks A."/>
            <person name="Storesund J.E."/>
            <person name="Kallscheuer N."/>
            <person name="Luecker S."/>
            <person name="Lage O.M."/>
            <person name="Pohl T."/>
            <person name="Merkel B.J."/>
            <person name="Hornburger P."/>
            <person name="Mueller R.-W."/>
            <person name="Bruemmer F."/>
            <person name="Labrenz M."/>
            <person name="Spormann A.M."/>
            <person name="Op den Camp H."/>
            <person name="Overmann J."/>
            <person name="Amann R."/>
            <person name="Jetten M.S.M."/>
            <person name="Mascher T."/>
            <person name="Medema M.H."/>
            <person name="Devos D.P."/>
            <person name="Kaster A.-K."/>
            <person name="Ovreas L."/>
            <person name="Rohde M."/>
            <person name="Galperin M.Y."/>
            <person name="Jogler C."/>
        </authorList>
    </citation>
    <scope>NUCLEOTIDE SEQUENCE [LARGE SCALE GENOMIC DNA]</scope>
    <source>
        <strain evidence="15 16">Mal48</strain>
    </source>
</reference>
<dbReference type="PROSITE" id="PS51274">
    <property type="entry name" value="GATASE_COBBQ"/>
    <property type="match status" value="1"/>
</dbReference>
<evidence type="ECO:0000256" key="6">
    <source>
        <dbReference type="ARBA" id="ARBA00022801"/>
    </source>
</evidence>
<feature type="active site" description="Nucleophile" evidence="12 13">
    <location>
        <position position="79"/>
    </location>
</feature>
<dbReference type="KEGG" id="tpol:Mal48_27960"/>
<dbReference type="Proteomes" id="UP000315724">
    <property type="component" value="Chromosome"/>
</dbReference>
<evidence type="ECO:0000256" key="1">
    <source>
        <dbReference type="ARBA" id="ARBA00004496"/>
    </source>
</evidence>
<keyword evidence="4 12" id="KW-0963">Cytoplasm</keyword>
<keyword evidence="5 12" id="KW-0028">Amino-acid biosynthesis</keyword>
<evidence type="ECO:0000313" key="15">
    <source>
        <dbReference type="EMBL" id="QDT33543.1"/>
    </source>
</evidence>
<keyword evidence="16" id="KW-1185">Reference proteome</keyword>
<keyword evidence="7 12" id="KW-0315">Glutamine amidotransferase</keyword>
<evidence type="ECO:0000256" key="4">
    <source>
        <dbReference type="ARBA" id="ARBA00022490"/>
    </source>
</evidence>